<reference evidence="1" key="1">
    <citation type="submission" date="2019-09" db="EMBL/GenBank/DDBJ databases">
        <title>Draft genome information of white flower Hibiscus syriacus.</title>
        <authorList>
            <person name="Kim Y.-M."/>
        </authorList>
    </citation>
    <scope>NUCLEOTIDE SEQUENCE [LARGE SCALE GENOMIC DNA]</scope>
    <source>
        <strain evidence="1">YM2019G1</strain>
    </source>
</reference>
<organism evidence="1 2">
    <name type="scientific">Hibiscus syriacus</name>
    <name type="common">Rose of Sharon</name>
    <dbReference type="NCBI Taxonomy" id="106335"/>
    <lineage>
        <taxon>Eukaryota</taxon>
        <taxon>Viridiplantae</taxon>
        <taxon>Streptophyta</taxon>
        <taxon>Embryophyta</taxon>
        <taxon>Tracheophyta</taxon>
        <taxon>Spermatophyta</taxon>
        <taxon>Magnoliopsida</taxon>
        <taxon>eudicotyledons</taxon>
        <taxon>Gunneridae</taxon>
        <taxon>Pentapetalae</taxon>
        <taxon>rosids</taxon>
        <taxon>malvids</taxon>
        <taxon>Malvales</taxon>
        <taxon>Malvaceae</taxon>
        <taxon>Malvoideae</taxon>
        <taxon>Hibiscus</taxon>
    </lineage>
</organism>
<proteinExistence type="predicted"/>
<dbReference type="Proteomes" id="UP000436088">
    <property type="component" value="Unassembled WGS sequence"/>
</dbReference>
<dbReference type="AlphaFoldDB" id="A0A6A2WPX1"/>
<dbReference type="EMBL" id="VEPZ02001694">
    <property type="protein sequence ID" value="KAE8662743.1"/>
    <property type="molecule type" value="Genomic_DNA"/>
</dbReference>
<comment type="caution">
    <text evidence="1">The sequence shown here is derived from an EMBL/GenBank/DDBJ whole genome shotgun (WGS) entry which is preliminary data.</text>
</comment>
<gene>
    <name evidence="1" type="ORF">F3Y22_tig00113145pilonHSYRG00090</name>
</gene>
<evidence type="ECO:0000313" key="1">
    <source>
        <dbReference type="EMBL" id="KAE8662743.1"/>
    </source>
</evidence>
<sequence length="252" mass="28716">MESLKLEHQFLRVAFEHLKKTIRANHRTAEKEISAVVSSVADSNEFSKDDAAQRCRARLDHLESVDAENLSEWNNVRLKQISMWLLPLPGVQLTNHGTLHHGKLLKNKRLMIVKQLRGIQWRSTSNRRWRRSTVSRPHRLPPPVLMTNPSGRKWVVDELSVISELKDVAGDLITEAVLEQEDAWVIMLDDALDSPGKLRCAHFAIYDWAWGQLAAEYAQEHLHANIVSAGLPRELLDVKAAKKAIQRDVQGI</sequence>
<name>A0A6A2WPX1_HIBSY</name>
<keyword evidence="2" id="KW-1185">Reference proteome</keyword>
<accession>A0A6A2WPX1</accession>
<protein>
    <submittedName>
        <fullName evidence="1">Detected protein of confused Function</fullName>
    </submittedName>
</protein>
<evidence type="ECO:0000313" key="2">
    <source>
        <dbReference type="Proteomes" id="UP000436088"/>
    </source>
</evidence>